<evidence type="ECO:0000313" key="6">
    <source>
        <dbReference type="Proteomes" id="UP000027138"/>
    </source>
</evidence>
<evidence type="ECO:0000256" key="3">
    <source>
        <dbReference type="SAM" id="MobiDB-lite"/>
    </source>
</evidence>
<evidence type="ECO:0000313" key="5">
    <source>
        <dbReference type="EMBL" id="KDP26902.1"/>
    </source>
</evidence>
<evidence type="ECO:0000256" key="1">
    <source>
        <dbReference type="ARBA" id="ARBA00022614"/>
    </source>
</evidence>
<dbReference type="Pfam" id="PF20160">
    <property type="entry name" value="C-JID"/>
    <property type="match status" value="1"/>
</dbReference>
<evidence type="ECO:0000256" key="2">
    <source>
        <dbReference type="ARBA" id="ARBA00022737"/>
    </source>
</evidence>
<protein>
    <recommendedName>
        <fullName evidence="4">C-JID domain-containing protein</fullName>
    </recommendedName>
</protein>
<reference evidence="5 6" key="1">
    <citation type="journal article" date="2014" name="PLoS ONE">
        <title>Global Analysis of Gene Expression Profiles in Physic Nut (Jatropha curcas L.) Seedlings Exposed to Salt Stress.</title>
        <authorList>
            <person name="Zhang L."/>
            <person name="Zhang C."/>
            <person name="Wu P."/>
            <person name="Chen Y."/>
            <person name="Li M."/>
            <person name="Jiang H."/>
            <person name="Wu G."/>
        </authorList>
    </citation>
    <scope>NUCLEOTIDE SEQUENCE [LARGE SCALE GENOMIC DNA]</scope>
    <source>
        <strain evidence="6">cv. GZQX0401</strain>
        <tissue evidence="5">Young leaves</tissue>
    </source>
</reference>
<organism evidence="5 6">
    <name type="scientific">Jatropha curcas</name>
    <name type="common">Barbados nut</name>
    <dbReference type="NCBI Taxonomy" id="180498"/>
    <lineage>
        <taxon>Eukaryota</taxon>
        <taxon>Viridiplantae</taxon>
        <taxon>Streptophyta</taxon>
        <taxon>Embryophyta</taxon>
        <taxon>Tracheophyta</taxon>
        <taxon>Spermatophyta</taxon>
        <taxon>Magnoliopsida</taxon>
        <taxon>eudicotyledons</taxon>
        <taxon>Gunneridae</taxon>
        <taxon>Pentapetalae</taxon>
        <taxon>rosids</taxon>
        <taxon>fabids</taxon>
        <taxon>Malpighiales</taxon>
        <taxon>Euphorbiaceae</taxon>
        <taxon>Crotonoideae</taxon>
        <taxon>Jatropheae</taxon>
        <taxon>Jatropha</taxon>
    </lineage>
</organism>
<keyword evidence="6" id="KW-1185">Reference proteome</keyword>
<dbReference type="EMBL" id="KK914893">
    <property type="protein sequence ID" value="KDP26902.1"/>
    <property type="molecule type" value="Genomic_DNA"/>
</dbReference>
<sequence>MCLSGSEIPGWFNYQSTGSSLEIQLHPYWWTNKWMGFAFCIEFGFHEPPSDVSTISCDLHACISPDEDLFLGRSTVQISKDIDITSDQLWFNYMPRSSLTCLDKWEASNHLKVTFFSDQLRVKHCGFRAIYSRDVDELVLCSRPFQNLGLPIYDKVDKRKRTLVEHNESGDPDNETPSKRQRTLVVPEMKIRRKNPE</sequence>
<evidence type="ECO:0000259" key="4">
    <source>
        <dbReference type="Pfam" id="PF20160"/>
    </source>
</evidence>
<feature type="region of interest" description="Disordered" evidence="3">
    <location>
        <begin position="164"/>
        <end position="197"/>
    </location>
</feature>
<proteinExistence type="predicted"/>
<name>A0A067JSP0_JATCU</name>
<dbReference type="Proteomes" id="UP000027138">
    <property type="component" value="Unassembled WGS sequence"/>
</dbReference>
<feature type="domain" description="C-JID" evidence="4">
    <location>
        <begin position="3"/>
        <end position="135"/>
    </location>
</feature>
<keyword evidence="1" id="KW-0433">Leucine-rich repeat</keyword>
<dbReference type="OrthoDB" id="1751997at2759"/>
<accession>A0A067JSP0</accession>
<dbReference type="InterPro" id="IPR045344">
    <property type="entry name" value="C-JID"/>
</dbReference>
<dbReference type="AlphaFoldDB" id="A0A067JSP0"/>
<keyword evidence="2" id="KW-0677">Repeat</keyword>
<gene>
    <name evidence="5" type="ORF">JCGZ_18060</name>
</gene>